<evidence type="ECO:0000313" key="2">
    <source>
        <dbReference type="Proteomes" id="UP000596247"/>
    </source>
</evidence>
<sequence>MINLRDDYPNIKATQIRELEHALNSTNLKAYSWHLFTKTYAANPTATLDCRRVSVSRSGELILWGGAPYGHVDLTFTHGGVESSASRNVYMSPEEAAVYLDVNTNTYFVTVTPTSWS</sequence>
<accession>A0A7R8R9Q9</accession>
<proteinExistence type="predicted"/>
<organism evidence="1 2">
    <name type="scientific">Klebsiella phage vB_KvM-Eowyn</name>
    <dbReference type="NCBI Taxonomy" id="2762819"/>
    <lineage>
        <taxon>Viruses</taxon>
        <taxon>Duplodnaviria</taxon>
        <taxon>Heunggongvirae</taxon>
        <taxon>Uroviricota</taxon>
        <taxon>Caudoviricetes</taxon>
        <taxon>Chimalliviridae</taxon>
        <taxon>Eowynvirus</taxon>
        <taxon>Eowynvirus eowyn</taxon>
    </lineage>
</organism>
<evidence type="ECO:0000313" key="1">
    <source>
        <dbReference type="EMBL" id="CAD5236268.1"/>
    </source>
</evidence>
<protein>
    <submittedName>
        <fullName evidence="1">Uncharacterized protein</fullName>
    </submittedName>
</protein>
<dbReference type="EMBL" id="LR881104">
    <property type="protein sequence ID" value="CAD5236268.1"/>
    <property type="molecule type" value="Genomic_DNA"/>
</dbReference>
<name>A0A7R8R9Q9_9CAUD</name>
<gene>
    <name evidence="1" type="ORF">LLCLJKAH_00279</name>
</gene>
<reference evidence="1 2" key="1">
    <citation type="submission" date="2020-09" db="EMBL/GenBank/DDBJ databases">
        <authorList>
            <person name="Jameson E."/>
        </authorList>
    </citation>
    <scope>NUCLEOTIDE SEQUENCE [LARGE SCALE GENOMIC DNA]</scope>
</reference>
<dbReference type="Proteomes" id="UP000596247">
    <property type="component" value="Chromosome"/>
</dbReference>
<keyword evidence="2" id="KW-1185">Reference proteome</keyword>